<gene>
    <name evidence="1" type="ORF">AVEN_10061_1</name>
</gene>
<keyword evidence="2" id="KW-1185">Reference proteome</keyword>
<protein>
    <submittedName>
        <fullName evidence="1">Uncharacterized protein</fullName>
    </submittedName>
</protein>
<evidence type="ECO:0000313" key="1">
    <source>
        <dbReference type="EMBL" id="GBM62358.1"/>
    </source>
</evidence>
<dbReference type="Proteomes" id="UP000499080">
    <property type="component" value="Unassembled WGS sequence"/>
</dbReference>
<dbReference type="AlphaFoldDB" id="A0A4Y2HAT4"/>
<comment type="caution">
    <text evidence="1">The sequence shown here is derived from an EMBL/GenBank/DDBJ whole genome shotgun (WGS) entry which is preliminary data.</text>
</comment>
<proteinExistence type="predicted"/>
<evidence type="ECO:0000313" key="2">
    <source>
        <dbReference type="Proteomes" id="UP000499080"/>
    </source>
</evidence>
<accession>A0A4Y2HAT4</accession>
<organism evidence="1 2">
    <name type="scientific">Araneus ventricosus</name>
    <name type="common">Orbweaver spider</name>
    <name type="synonym">Epeira ventricosa</name>
    <dbReference type="NCBI Taxonomy" id="182803"/>
    <lineage>
        <taxon>Eukaryota</taxon>
        <taxon>Metazoa</taxon>
        <taxon>Ecdysozoa</taxon>
        <taxon>Arthropoda</taxon>
        <taxon>Chelicerata</taxon>
        <taxon>Arachnida</taxon>
        <taxon>Araneae</taxon>
        <taxon>Araneomorphae</taxon>
        <taxon>Entelegynae</taxon>
        <taxon>Araneoidea</taxon>
        <taxon>Araneidae</taxon>
        <taxon>Araneus</taxon>
    </lineage>
</organism>
<reference evidence="1 2" key="1">
    <citation type="journal article" date="2019" name="Sci. Rep.">
        <title>Orb-weaving spider Araneus ventricosus genome elucidates the spidroin gene catalogue.</title>
        <authorList>
            <person name="Kono N."/>
            <person name="Nakamura H."/>
            <person name="Ohtoshi R."/>
            <person name="Moran D.A.P."/>
            <person name="Shinohara A."/>
            <person name="Yoshida Y."/>
            <person name="Fujiwara M."/>
            <person name="Mori M."/>
            <person name="Tomita M."/>
            <person name="Arakawa K."/>
        </authorList>
    </citation>
    <scope>NUCLEOTIDE SEQUENCE [LARGE SCALE GENOMIC DNA]</scope>
</reference>
<name>A0A4Y2HAT4_ARAVE</name>
<feature type="non-terminal residue" evidence="1">
    <location>
        <position position="60"/>
    </location>
</feature>
<sequence>MKFNFSTTILIWYPEDPPSMSAYCTLNESSGIKSPPAGVVRNFEEVVPPSPSCVNIMSFG</sequence>
<dbReference type="EMBL" id="BGPR01257802">
    <property type="protein sequence ID" value="GBM62358.1"/>
    <property type="molecule type" value="Genomic_DNA"/>
</dbReference>